<dbReference type="InterPro" id="IPR029767">
    <property type="entry name" value="WecB-like"/>
</dbReference>
<proteinExistence type="predicted"/>
<dbReference type="Gene3D" id="3.40.50.2000">
    <property type="entry name" value="Glycogen Phosphorylase B"/>
    <property type="match status" value="2"/>
</dbReference>
<protein>
    <submittedName>
        <fullName evidence="2">GDP/UDP-N,N'-diacetylbacillosamine 2-epimerase (Hydrolysing)</fullName>
    </submittedName>
</protein>
<dbReference type="OrthoDB" id="9803238at2"/>
<accession>A0A366GG63</accession>
<gene>
    <name evidence="2" type="ORF">DET50_12418</name>
</gene>
<dbReference type="Pfam" id="PF02350">
    <property type="entry name" value="Epimerase_2"/>
    <property type="match status" value="1"/>
</dbReference>
<dbReference type="PANTHER" id="PTHR43174:SF3">
    <property type="entry name" value="UDP-N-ACETYLGLUCOSAMINE 2-EPIMERASE"/>
    <property type="match status" value="1"/>
</dbReference>
<evidence type="ECO:0000313" key="2">
    <source>
        <dbReference type="EMBL" id="RBP25025.1"/>
    </source>
</evidence>
<name>A0A366GG63_9GAMM</name>
<dbReference type="InterPro" id="IPR020004">
    <property type="entry name" value="UDP-GlcNAc_Epase"/>
</dbReference>
<organism evidence="2 3">
    <name type="scientific">Marinobacter pelagius</name>
    <dbReference type="NCBI Taxonomy" id="379482"/>
    <lineage>
        <taxon>Bacteria</taxon>
        <taxon>Pseudomonadati</taxon>
        <taxon>Pseudomonadota</taxon>
        <taxon>Gammaproteobacteria</taxon>
        <taxon>Pseudomonadales</taxon>
        <taxon>Marinobacteraceae</taxon>
        <taxon>Marinobacter</taxon>
    </lineage>
</organism>
<dbReference type="SUPFAM" id="SSF53756">
    <property type="entry name" value="UDP-Glycosyltransferase/glycogen phosphorylase"/>
    <property type="match status" value="1"/>
</dbReference>
<dbReference type="AlphaFoldDB" id="A0A366GG63"/>
<dbReference type="NCBIfam" id="TIGR03568">
    <property type="entry name" value="NeuC_NnaA"/>
    <property type="match status" value="1"/>
</dbReference>
<evidence type="ECO:0000313" key="3">
    <source>
        <dbReference type="Proteomes" id="UP000252995"/>
    </source>
</evidence>
<dbReference type="EMBL" id="QNRO01000024">
    <property type="protein sequence ID" value="RBP25025.1"/>
    <property type="molecule type" value="Genomic_DNA"/>
</dbReference>
<dbReference type="CDD" id="cd03786">
    <property type="entry name" value="GTB_UDP-GlcNAc_2-Epimerase"/>
    <property type="match status" value="1"/>
</dbReference>
<evidence type="ECO:0000259" key="1">
    <source>
        <dbReference type="Pfam" id="PF02350"/>
    </source>
</evidence>
<reference evidence="2 3" key="1">
    <citation type="submission" date="2018-06" db="EMBL/GenBank/DDBJ databases">
        <title>Freshwater and sediment microbial communities from various areas in North America, analyzing microbe dynamics in response to fracking.</title>
        <authorList>
            <person name="Lamendella R."/>
        </authorList>
    </citation>
    <scope>NUCLEOTIDE SEQUENCE [LARGE SCALE GENOMIC DNA]</scope>
    <source>
        <strain evidence="2 3">114J</strain>
    </source>
</reference>
<sequence>MTRKVCVVTGTRAEFGLLRWLMGEIQNHPLLELQVVATGMHLSPEFGSTYREIEEAGFHIDARVEMLLSSDTNTAVTKSMGLGVIGFADAYERLAPDIVVVLGDRFEIFAATSSAMIAGVPVAHLHGGETTEGAFDEAIRHSITKMSHLHFVAAEEYRRRVVQLGEHPDRVFNFGGMGIDAIKRIKLLNREELEHSLELRFGKKNLLVTFHPVTLEGGASSAAQMRELLAALDTLQDTTLIFTMPNADTGGRELSAMVREFAKTHPSAHVYTSLGQLRYFSCLAQIDGVVGNSSSGLAEAPSFNIGTVNIGDRQKGRLKANSVIDCAPDRESIKAALETLYSTGFQSTLAAVSNPYGNGGASEAIVKVLAEYPLDTIRKKQFYNLSANDFS</sequence>
<dbReference type="InterPro" id="IPR003331">
    <property type="entry name" value="UDP_GlcNAc_Epimerase_2_dom"/>
</dbReference>
<dbReference type="RefSeq" id="WP_113863865.1">
    <property type="nucleotide sequence ID" value="NZ_QNRO01000024.1"/>
</dbReference>
<dbReference type="GO" id="GO:0006047">
    <property type="term" value="P:UDP-N-acetylglucosamine metabolic process"/>
    <property type="evidence" value="ECO:0007669"/>
    <property type="project" value="InterPro"/>
</dbReference>
<dbReference type="GO" id="GO:0004553">
    <property type="term" value="F:hydrolase activity, hydrolyzing O-glycosyl compounds"/>
    <property type="evidence" value="ECO:0007669"/>
    <property type="project" value="InterPro"/>
</dbReference>
<dbReference type="PANTHER" id="PTHR43174">
    <property type="entry name" value="UDP-N-ACETYLGLUCOSAMINE 2-EPIMERASE"/>
    <property type="match status" value="1"/>
</dbReference>
<comment type="caution">
    <text evidence="2">The sequence shown here is derived from an EMBL/GenBank/DDBJ whole genome shotgun (WGS) entry which is preliminary data.</text>
</comment>
<dbReference type="Proteomes" id="UP000252995">
    <property type="component" value="Unassembled WGS sequence"/>
</dbReference>
<feature type="domain" description="UDP-N-acetylglucosamine 2-epimerase" evidence="1">
    <location>
        <begin position="24"/>
        <end position="369"/>
    </location>
</feature>